<dbReference type="RefSeq" id="WP_132256547.1">
    <property type="nucleotide sequence ID" value="NZ_SLZQ01000001.1"/>
</dbReference>
<protein>
    <submittedName>
        <fullName evidence="1">Uncharacterized protein</fullName>
    </submittedName>
</protein>
<accession>A0A4R3I1A0</accession>
<organism evidence="1 2">
    <name type="scientific">Paucimonas lemoignei</name>
    <name type="common">Pseudomonas lemoignei</name>
    <dbReference type="NCBI Taxonomy" id="29443"/>
    <lineage>
        <taxon>Bacteria</taxon>
        <taxon>Pseudomonadati</taxon>
        <taxon>Pseudomonadota</taxon>
        <taxon>Betaproteobacteria</taxon>
        <taxon>Burkholderiales</taxon>
        <taxon>Burkholderiaceae</taxon>
        <taxon>Paucimonas</taxon>
    </lineage>
</organism>
<evidence type="ECO:0000313" key="2">
    <source>
        <dbReference type="Proteomes" id="UP000295382"/>
    </source>
</evidence>
<sequence>MTITVRNSVESAPKVTLFGQLANGKFAAKVMNEDEAPFGKCWDNAIDQRMVYIVPDIDQLDAIVRALNEGRLDYDTLQDYGGTGGGVTELPI</sequence>
<dbReference type="Proteomes" id="UP000295382">
    <property type="component" value="Unassembled WGS sequence"/>
</dbReference>
<gene>
    <name evidence="1" type="ORF">EDC30_101258</name>
</gene>
<keyword evidence="2" id="KW-1185">Reference proteome</keyword>
<evidence type="ECO:0000313" key="1">
    <source>
        <dbReference type="EMBL" id="TCS39302.1"/>
    </source>
</evidence>
<proteinExistence type="predicted"/>
<comment type="caution">
    <text evidence="1">The sequence shown here is derived from an EMBL/GenBank/DDBJ whole genome shotgun (WGS) entry which is preliminary data.</text>
</comment>
<name>A0A4R3I1A0_PAULE</name>
<dbReference type="OrthoDB" id="8757278at2"/>
<dbReference type="AlphaFoldDB" id="A0A4R3I1A0"/>
<dbReference type="EMBL" id="SLZQ01000001">
    <property type="protein sequence ID" value="TCS39302.1"/>
    <property type="molecule type" value="Genomic_DNA"/>
</dbReference>
<reference evidence="1 2" key="1">
    <citation type="submission" date="2019-03" db="EMBL/GenBank/DDBJ databases">
        <title>Genomic Encyclopedia of Type Strains, Phase IV (KMG-IV): sequencing the most valuable type-strain genomes for metagenomic binning, comparative biology and taxonomic classification.</title>
        <authorList>
            <person name="Goeker M."/>
        </authorList>
    </citation>
    <scope>NUCLEOTIDE SEQUENCE [LARGE SCALE GENOMIC DNA]</scope>
    <source>
        <strain evidence="1 2">DSM 7445</strain>
    </source>
</reference>